<dbReference type="OMA" id="EETVWRY"/>
<name>A0A0D3IRJ8_EMIH1</name>
<dbReference type="GeneID" id="17259909"/>
<evidence type="ECO:0000313" key="2">
    <source>
        <dbReference type="Proteomes" id="UP000013827"/>
    </source>
</evidence>
<dbReference type="Gene3D" id="1.25.40.10">
    <property type="entry name" value="Tetratricopeptide repeat domain"/>
    <property type="match status" value="1"/>
</dbReference>
<dbReference type="PANTHER" id="PTHR47908">
    <property type="match status" value="1"/>
</dbReference>
<dbReference type="Proteomes" id="UP000013827">
    <property type="component" value="Unassembled WGS sequence"/>
</dbReference>
<dbReference type="HOGENOM" id="CLU_081427_0_0_1"/>
<accession>A0A0D3IRJ8</accession>
<evidence type="ECO:0000313" key="1">
    <source>
        <dbReference type="EnsemblProtists" id="EOD13883"/>
    </source>
</evidence>
<dbReference type="RefSeq" id="XP_005766312.1">
    <property type="nucleotide sequence ID" value="XM_005766255.1"/>
</dbReference>
<dbReference type="KEGG" id="ehx:EMIHUDRAFT_212443"/>
<protein>
    <recommendedName>
        <fullName evidence="3">Lipoprotein NlpI</fullName>
    </recommendedName>
</protein>
<dbReference type="EnsemblProtists" id="EOD13883">
    <property type="protein sequence ID" value="EOD13883"/>
    <property type="gene ID" value="EMIHUDRAFT_212443"/>
</dbReference>
<organism evidence="1 2">
    <name type="scientific">Emiliania huxleyi (strain CCMP1516)</name>
    <dbReference type="NCBI Taxonomy" id="280463"/>
    <lineage>
        <taxon>Eukaryota</taxon>
        <taxon>Haptista</taxon>
        <taxon>Haptophyta</taxon>
        <taxon>Prymnesiophyceae</taxon>
        <taxon>Isochrysidales</taxon>
        <taxon>Noelaerhabdaceae</taxon>
        <taxon>Emiliania</taxon>
    </lineage>
</organism>
<proteinExistence type="predicted"/>
<dbReference type="AlphaFoldDB" id="A0A0D3IRJ8"/>
<dbReference type="eggNOG" id="ENOG502QR10">
    <property type="taxonomic scope" value="Eukaryota"/>
</dbReference>
<dbReference type="PaxDb" id="2903-EOD13883"/>
<dbReference type="PANTHER" id="PTHR47908:SF2">
    <property type="entry name" value="TETRATRICOPEPTIDE REPEAT (TPR)-LIKE SUPERFAMILY PROTEIN"/>
    <property type="match status" value="1"/>
</dbReference>
<dbReference type="SUPFAM" id="SSF48452">
    <property type="entry name" value="TPR-like"/>
    <property type="match status" value="1"/>
</dbReference>
<dbReference type="InterPro" id="IPR011990">
    <property type="entry name" value="TPR-like_helical_dom_sf"/>
</dbReference>
<sequence>MAAFAANRVGESIALYDKMIEANPASKPYLWQRGLSLYYADRFADGAEQFAADVAVNPNDTEEQIWHLLCLARQQGGSLEAARKSALKVGTDRRPVMRAVQQLFLSGGEAEERELAAIARDGDVGSRFYAALYLSLYHESLGDQAAAEARMREAVDTDYARGGGRSDPMVELARVAMQRRGWQ</sequence>
<reference evidence="1" key="2">
    <citation type="submission" date="2024-10" db="UniProtKB">
        <authorList>
            <consortium name="EnsemblProtists"/>
        </authorList>
    </citation>
    <scope>IDENTIFICATION</scope>
</reference>
<keyword evidence="2" id="KW-1185">Reference proteome</keyword>
<evidence type="ECO:0008006" key="3">
    <source>
        <dbReference type="Google" id="ProtNLM"/>
    </source>
</evidence>
<dbReference type="GO" id="GO:0009507">
    <property type="term" value="C:chloroplast"/>
    <property type="evidence" value="ECO:0007669"/>
    <property type="project" value="TreeGrafter"/>
</dbReference>
<reference evidence="2" key="1">
    <citation type="journal article" date="2013" name="Nature">
        <title>Pan genome of the phytoplankton Emiliania underpins its global distribution.</title>
        <authorList>
            <person name="Read B.A."/>
            <person name="Kegel J."/>
            <person name="Klute M.J."/>
            <person name="Kuo A."/>
            <person name="Lefebvre S.C."/>
            <person name="Maumus F."/>
            <person name="Mayer C."/>
            <person name="Miller J."/>
            <person name="Monier A."/>
            <person name="Salamov A."/>
            <person name="Young J."/>
            <person name="Aguilar M."/>
            <person name="Claverie J.M."/>
            <person name="Frickenhaus S."/>
            <person name="Gonzalez K."/>
            <person name="Herman E.K."/>
            <person name="Lin Y.C."/>
            <person name="Napier J."/>
            <person name="Ogata H."/>
            <person name="Sarno A.F."/>
            <person name="Shmutz J."/>
            <person name="Schroeder D."/>
            <person name="de Vargas C."/>
            <person name="Verret F."/>
            <person name="von Dassow P."/>
            <person name="Valentin K."/>
            <person name="Van de Peer Y."/>
            <person name="Wheeler G."/>
            <person name="Dacks J.B."/>
            <person name="Delwiche C.F."/>
            <person name="Dyhrman S.T."/>
            <person name="Glockner G."/>
            <person name="John U."/>
            <person name="Richards T."/>
            <person name="Worden A.Z."/>
            <person name="Zhang X."/>
            <person name="Grigoriev I.V."/>
            <person name="Allen A.E."/>
            <person name="Bidle K."/>
            <person name="Borodovsky M."/>
            <person name="Bowler C."/>
            <person name="Brownlee C."/>
            <person name="Cock J.M."/>
            <person name="Elias M."/>
            <person name="Gladyshev V.N."/>
            <person name="Groth M."/>
            <person name="Guda C."/>
            <person name="Hadaegh A."/>
            <person name="Iglesias-Rodriguez M.D."/>
            <person name="Jenkins J."/>
            <person name="Jones B.M."/>
            <person name="Lawson T."/>
            <person name="Leese F."/>
            <person name="Lindquist E."/>
            <person name="Lobanov A."/>
            <person name="Lomsadze A."/>
            <person name="Malik S.B."/>
            <person name="Marsh M.E."/>
            <person name="Mackinder L."/>
            <person name="Mock T."/>
            <person name="Mueller-Roeber B."/>
            <person name="Pagarete A."/>
            <person name="Parker M."/>
            <person name="Probert I."/>
            <person name="Quesneville H."/>
            <person name="Raines C."/>
            <person name="Rensing S.A."/>
            <person name="Riano-Pachon D.M."/>
            <person name="Richier S."/>
            <person name="Rokitta S."/>
            <person name="Shiraiwa Y."/>
            <person name="Soanes D.M."/>
            <person name="van der Giezen M."/>
            <person name="Wahlund T.M."/>
            <person name="Williams B."/>
            <person name="Wilson W."/>
            <person name="Wolfe G."/>
            <person name="Wurch L.L."/>
        </authorList>
    </citation>
    <scope>NUCLEOTIDE SEQUENCE</scope>
</reference>